<feature type="transmembrane region" description="Helical" evidence="17">
    <location>
        <begin position="192"/>
        <end position="215"/>
    </location>
</feature>
<protein>
    <recommendedName>
        <fullName evidence="6">dolichyl-phosphooligosaccharide-protein glycotransferase</fullName>
        <ecNumber evidence="6">2.4.99.21</ecNumber>
    </recommendedName>
    <alternativeName>
        <fullName evidence="15">Oligosaccharyl transferase</fullName>
    </alternativeName>
</protein>
<keyword evidence="9 17" id="KW-0812">Transmembrane</keyword>
<evidence type="ECO:0000256" key="4">
    <source>
        <dbReference type="ARBA" id="ARBA00004922"/>
    </source>
</evidence>
<keyword evidence="12 17" id="KW-1133">Transmembrane helix</keyword>
<evidence type="ECO:0000256" key="3">
    <source>
        <dbReference type="ARBA" id="ARBA00004651"/>
    </source>
</evidence>
<evidence type="ECO:0000256" key="2">
    <source>
        <dbReference type="ARBA" id="ARBA00001946"/>
    </source>
</evidence>
<comment type="cofactor">
    <cofactor evidence="2">
        <name>Mg(2+)</name>
        <dbReference type="ChEBI" id="CHEBI:18420"/>
    </cofactor>
</comment>
<comment type="cofactor">
    <cofactor evidence="1">
        <name>Mn(2+)</name>
        <dbReference type="ChEBI" id="CHEBI:29035"/>
    </cofactor>
</comment>
<dbReference type="GO" id="GO:0004576">
    <property type="term" value="F:oligosaccharyl transferase activity"/>
    <property type="evidence" value="ECO:0007669"/>
    <property type="project" value="InterPro"/>
</dbReference>
<evidence type="ECO:0000256" key="5">
    <source>
        <dbReference type="ARBA" id="ARBA00010810"/>
    </source>
</evidence>
<dbReference type="RefSeq" id="WP_042691366.1">
    <property type="nucleotide sequence ID" value="NZ_CP007264.1"/>
</dbReference>
<evidence type="ECO:0000256" key="9">
    <source>
        <dbReference type="ARBA" id="ARBA00022692"/>
    </source>
</evidence>
<dbReference type="GO" id="GO:0046872">
    <property type="term" value="F:metal ion binding"/>
    <property type="evidence" value="ECO:0007669"/>
    <property type="project" value="UniProtKB-KW"/>
</dbReference>
<keyword evidence="10" id="KW-0479">Metal-binding</keyword>
<comment type="pathway">
    <text evidence="4">Protein modification; protein glycosylation.</text>
</comment>
<name>W8PLZ9_9EURY</name>
<dbReference type="EMBL" id="CP007264">
    <property type="protein sequence ID" value="AHL23094.1"/>
    <property type="molecule type" value="Genomic_DNA"/>
</dbReference>
<evidence type="ECO:0000313" key="18">
    <source>
        <dbReference type="EMBL" id="AHL23094.1"/>
    </source>
</evidence>
<evidence type="ECO:0000256" key="10">
    <source>
        <dbReference type="ARBA" id="ARBA00022723"/>
    </source>
</evidence>
<organism evidence="18 19">
    <name type="scientific">Thermococcus nautili</name>
    <dbReference type="NCBI Taxonomy" id="195522"/>
    <lineage>
        <taxon>Archaea</taxon>
        <taxon>Methanobacteriati</taxon>
        <taxon>Methanobacteriota</taxon>
        <taxon>Thermococci</taxon>
        <taxon>Thermococcales</taxon>
        <taxon>Thermococcaceae</taxon>
        <taxon>Thermococcus</taxon>
    </lineage>
</organism>
<evidence type="ECO:0000256" key="17">
    <source>
        <dbReference type="SAM" id="Phobius"/>
    </source>
</evidence>
<evidence type="ECO:0000256" key="1">
    <source>
        <dbReference type="ARBA" id="ARBA00001936"/>
    </source>
</evidence>
<keyword evidence="19" id="KW-1185">Reference proteome</keyword>
<feature type="transmembrane region" description="Helical" evidence="17">
    <location>
        <begin position="412"/>
        <end position="430"/>
    </location>
</feature>
<evidence type="ECO:0000256" key="8">
    <source>
        <dbReference type="ARBA" id="ARBA00022679"/>
    </source>
</evidence>
<feature type="transmembrane region" description="Helical" evidence="17">
    <location>
        <begin position="260"/>
        <end position="284"/>
    </location>
</feature>
<feature type="transmembrane region" description="Helical" evidence="17">
    <location>
        <begin position="123"/>
        <end position="143"/>
    </location>
</feature>
<reference evidence="18 19" key="1">
    <citation type="submission" date="2014-02" db="EMBL/GenBank/DDBJ databases">
        <title>Genome Sequence of an Hyperthermophilic Archaeon, Thermococcus nautili 30-1, producing viral vesicles.</title>
        <authorList>
            <person name="Oberto J."/>
            <person name="Gaudin M."/>
            <person name="Cossu M."/>
            <person name="Gorlas A."/>
            <person name="Slesarev A."/>
            <person name="Marguet E."/>
            <person name="Forterre P."/>
        </authorList>
    </citation>
    <scope>NUCLEOTIDE SEQUENCE [LARGE SCALE GENOMIC DNA]</scope>
    <source>
        <strain evidence="18 19">30-1</strain>
    </source>
</reference>
<evidence type="ECO:0000256" key="15">
    <source>
        <dbReference type="ARBA" id="ARBA00030679"/>
    </source>
</evidence>
<dbReference type="OrthoDB" id="82393at2157"/>
<feature type="transmembrane region" description="Helical" evidence="17">
    <location>
        <begin position="155"/>
        <end position="171"/>
    </location>
</feature>
<evidence type="ECO:0000256" key="6">
    <source>
        <dbReference type="ARBA" id="ARBA00012602"/>
    </source>
</evidence>
<sequence length="694" mass="79560">MTNKQLLSFLKNKKETLSLLIPIVLGLYLRVQTLKWHRILAYDPYFYYRQAVYFASGGSVHDIDPMIVTTVRRFSDNEYFLPLLWGYLGKIFHVNLWTLGIYLPLVIFVLQVIIVYKMGKDAFNWRVGFFASLFLSVMGAHVYRTHAGGIWKDTLGSLFMLMFLHATILILKEKRLDKGKAIVLGSYLAVSLYLSIITFDGFGEFSLVVSTYLILAPLTAKPRKNEFLIATLMVPVLLLGGMSVGTYWPWSDYQLKEIYLFVPFLIAGIFDLVFLLLAVVIFRYRKKEKVLYGISLILVALGALYFSKRILHEDNQNSLVGYLIYKFYKFTAYLLNPNSYWLSAQSKATSPDVLRLFFSSLLIFALLGGAVVGYRIARSSTKIQRRLNLLFLILFAIGAFLGIATIRLTYLMSFGVAFLSAVFFDCLLDILQTKISNKNKAIAVLLSILLIATVPTFVEAKKYVSMPPLPNDEWLDAVEWMGHNIPNTTVFNWWDWGHWIQAFGVKTTSDNIYQRGGEYAWFLRVSEKESMKLIERTKEIARKNTGKNITIDYVVVSRDLLLKLSTINRYYPPNVKISVYPFVLEGAVGNLRVYSVANAKIFVEFNENNTKATLVYGNVKRELKNIVIEMPSGRNIVYTYGQDNYIAYVTPDICFLIPSSLKDTMLVRLLVFEQSEKYKLVYDNGYVKVYKINN</sequence>
<keyword evidence="7" id="KW-0328">Glycosyltransferase</keyword>
<dbReference type="EC" id="2.4.99.21" evidence="6"/>
<evidence type="ECO:0000256" key="11">
    <source>
        <dbReference type="ARBA" id="ARBA00022842"/>
    </source>
</evidence>
<dbReference type="UniPathway" id="UPA00378"/>
<evidence type="ECO:0000256" key="14">
    <source>
        <dbReference type="ARBA" id="ARBA00023211"/>
    </source>
</evidence>
<dbReference type="HOGENOM" id="CLU_008803_0_0_2"/>
<dbReference type="PANTHER" id="PTHR13872">
    <property type="entry name" value="DOLICHYL-DIPHOSPHOOLIGOSACCHARIDE--PROTEIN GLYCOSYLTRANSFERASE SUBUNIT"/>
    <property type="match status" value="1"/>
</dbReference>
<dbReference type="GeneID" id="24957638"/>
<dbReference type="Proteomes" id="UP000019434">
    <property type="component" value="Chromosome"/>
</dbReference>
<dbReference type="eggNOG" id="arCOG02044">
    <property type="taxonomic scope" value="Archaea"/>
</dbReference>
<proteinExistence type="inferred from homology"/>
<evidence type="ECO:0000256" key="16">
    <source>
        <dbReference type="ARBA" id="ARBA00034066"/>
    </source>
</evidence>
<dbReference type="STRING" id="195522.BD01_1483"/>
<evidence type="ECO:0000313" key="19">
    <source>
        <dbReference type="Proteomes" id="UP000019434"/>
    </source>
</evidence>
<keyword evidence="14" id="KW-0464">Manganese</keyword>
<comment type="subcellular location">
    <subcellularLocation>
        <location evidence="3">Cell membrane</location>
        <topology evidence="3">Multi-pass membrane protein</topology>
    </subcellularLocation>
</comment>
<feature type="transmembrane region" description="Helical" evidence="17">
    <location>
        <begin position="94"/>
        <end position="116"/>
    </location>
</feature>
<comment type="catalytic activity">
    <reaction evidence="16">
        <text>an archaeal dolichyl phosphooligosaccharide + [protein]-L-asparagine = an archaeal dolichyl phosphate + a glycoprotein with the oligosaccharide chain attached by N-beta-D-glycosyl linkage to a protein L-asparagine.</text>
        <dbReference type="EC" id="2.4.99.21"/>
    </reaction>
</comment>
<feature type="transmembrane region" description="Helical" evidence="17">
    <location>
        <begin position="227"/>
        <end position="248"/>
    </location>
</feature>
<comment type="similarity">
    <text evidence="5">Belongs to the STT3 family.</text>
</comment>
<dbReference type="KEGG" id="tnu:BD01_1483"/>
<feature type="transmembrane region" description="Helical" evidence="17">
    <location>
        <begin position="356"/>
        <end position="377"/>
    </location>
</feature>
<dbReference type="Gene3D" id="3.40.50.12610">
    <property type="match status" value="1"/>
</dbReference>
<feature type="transmembrane region" description="Helical" evidence="17">
    <location>
        <begin position="389"/>
        <end position="406"/>
    </location>
</feature>
<dbReference type="InterPro" id="IPR003674">
    <property type="entry name" value="Oligo_trans_STT3"/>
</dbReference>
<keyword evidence="11" id="KW-0460">Magnesium</keyword>
<keyword evidence="8" id="KW-0808">Transferase</keyword>
<evidence type="ECO:0000256" key="12">
    <source>
        <dbReference type="ARBA" id="ARBA00022989"/>
    </source>
</evidence>
<dbReference type="GO" id="GO:0005886">
    <property type="term" value="C:plasma membrane"/>
    <property type="evidence" value="ECO:0007669"/>
    <property type="project" value="UniProtKB-SubCell"/>
</dbReference>
<evidence type="ECO:0000256" key="13">
    <source>
        <dbReference type="ARBA" id="ARBA00023136"/>
    </source>
</evidence>
<keyword evidence="13 17" id="KW-0472">Membrane</keyword>
<dbReference type="AlphaFoldDB" id="W8PLZ9"/>
<accession>W8PLZ9</accession>
<feature type="transmembrane region" description="Helical" evidence="17">
    <location>
        <begin position="319"/>
        <end position="336"/>
    </location>
</feature>
<gene>
    <name evidence="18" type="ORF">BD01_1483</name>
</gene>
<dbReference type="PANTHER" id="PTHR13872:SF1">
    <property type="entry name" value="DOLICHYL-DIPHOSPHOOLIGOSACCHARIDE--PROTEIN GLYCOSYLTRANSFERASE SUBUNIT STT3B"/>
    <property type="match status" value="1"/>
</dbReference>
<evidence type="ECO:0000256" key="7">
    <source>
        <dbReference type="ARBA" id="ARBA00022676"/>
    </source>
</evidence>
<feature type="transmembrane region" description="Helical" evidence="17">
    <location>
        <begin position="290"/>
        <end position="307"/>
    </location>
</feature>
<feature type="transmembrane region" description="Helical" evidence="17">
    <location>
        <begin position="442"/>
        <end position="458"/>
    </location>
</feature>